<evidence type="ECO:0000259" key="1">
    <source>
        <dbReference type="Pfam" id="PF12937"/>
    </source>
</evidence>
<feature type="domain" description="F-box" evidence="1">
    <location>
        <begin position="36"/>
        <end position="90"/>
    </location>
</feature>
<accession>A0A067NLS8</accession>
<evidence type="ECO:0000313" key="3">
    <source>
        <dbReference type="Proteomes" id="UP000027073"/>
    </source>
</evidence>
<dbReference type="OrthoDB" id="3224080at2759"/>
<gene>
    <name evidence="2" type="ORF">PLEOSDRAFT_156776</name>
</gene>
<dbReference type="EMBL" id="KL198007">
    <property type="protein sequence ID" value="KDQ29043.1"/>
    <property type="molecule type" value="Genomic_DNA"/>
</dbReference>
<reference evidence="3" key="1">
    <citation type="journal article" date="2014" name="Proc. Natl. Acad. Sci. U.S.A.">
        <title>Extensive sampling of basidiomycete genomes demonstrates inadequacy of the white-rot/brown-rot paradigm for wood decay fungi.</title>
        <authorList>
            <person name="Riley R."/>
            <person name="Salamov A.A."/>
            <person name="Brown D.W."/>
            <person name="Nagy L.G."/>
            <person name="Floudas D."/>
            <person name="Held B.W."/>
            <person name="Levasseur A."/>
            <person name="Lombard V."/>
            <person name="Morin E."/>
            <person name="Otillar R."/>
            <person name="Lindquist E.A."/>
            <person name="Sun H."/>
            <person name="LaButti K.M."/>
            <person name="Schmutz J."/>
            <person name="Jabbour D."/>
            <person name="Luo H."/>
            <person name="Baker S.E."/>
            <person name="Pisabarro A.G."/>
            <person name="Walton J.D."/>
            <person name="Blanchette R.A."/>
            <person name="Henrissat B."/>
            <person name="Martin F."/>
            <person name="Cullen D."/>
            <person name="Hibbett D.S."/>
            <person name="Grigoriev I.V."/>
        </authorList>
    </citation>
    <scope>NUCLEOTIDE SEQUENCE [LARGE SCALE GENOMIC DNA]</scope>
    <source>
        <strain evidence="3">PC15</strain>
    </source>
</reference>
<dbReference type="InterPro" id="IPR001810">
    <property type="entry name" value="F-box_dom"/>
</dbReference>
<dbReference type="InterPro" id="IPR036047">
    <property type="entry name" value="F-box-like_dom_sf"/>
</dbReference>
<organism evidence="2 3">
    <name type="scientific">Pleurotus ostreatus (strain PC15)</name>
    <name type="common">Oyster mushroom</name>
    <dbReference type="NCBI Taxonomy" id="1137138"/>
    <lineage>
        <taxon>Eukaryota</taxon>
        <taxon>Fungi</taxon>
        <taxon>Dikarya</taxon>
        <taxon>Basidiomycota</taxon>
        <taxon>Agaricomycotina</taxon>
        <taxon>Agaricomycetes</taxon>
        <taxon>Agaricomycetidae</taxon>
        <taxon>Agaricales</taxon>
        <taxon>Pleurotineae</taxon>
        <taxon>Pleurotaceae</taxon>
        <taxon>Pleurotus</taxon>
    </lineage>
</organism>
<dbReference type="Pfam" id="PF12937">
    <property type="entry name" value="F-box-like"/>
    <property type="match status" value="1"/>
</dbReference>
<name>A0A067NLS8_PLEO1</name>
<dbReference type="Gene3D" id="1.20.1280.50">
    <property type="match status" value="1"/>
</dbReference>
<sequence>MAHTLQEFYDDQIDACPADVRMLCERRNADCSQTRKLPPEVLIEIFAILGSFNYGRHCLYPHLKWVSVTQVCRTWRNIALNEPLLWTDFVNRVHSNWAPEIFARSKAAPLRVCLGEFNGTPDFIIDELVKSPERIKELEIDAYGGAALVRRLVKPAPILESLVITSDTGVEFPPNFLGGVAPRLRSVRCWVLPAEADWLANLRSLNHSGLLPTHASWLSKLTSLHLGRYATQLSKSVDGMFSILENAPLLHQLTFTTSSHMGDAPRTRSTPLRLRYLRDITAYLEAKPGMAIIFDQLQVDNIERLRTFWPRQFEDSTMLEHVRNFFDRCYHGDTLQYSTHELEKRRYICWTEPGQEFQDRTRKSYTRY</sequence>
<dbReference type="InParanoid" id="A0A067NLS8"/>
<proteinExistence type="predicted"/>
<protein>
    <recommendedName>
        <fullName evidence="1">F-box domain-containing protein</fullName>
    </recommendedName>
</protein>
<dbReference type="SUPFAM" id="SSF81383">
    <property type="entry name" value="F-box domain"/>
    <property type="match status" value="1"/>
</dbReference>
<dbReference type="Proteomes" id="UP000027073">
    <property type="component" value="Unassembled WGS sequence"/>
</dbReference>
<dbReference type="STRING" id="1137138.A0A067NLS8"/>
<dbReference type="VEuPathDB" id="FungiDB:PLEOSDRAFT_156776"/>
<dbReference type="AlphaFoldDB" id="A0A067NLS8"/>
<evidence type="ECO:0000313" key="2">
    <source>
        <dbReference type="EMBL" id="KDQ29043.1"/>
    </source>
</evidence>
<dbReference type="HOGENOM" id="CLU_752512_0_0_1"/>